<keyword evidence="2" id="KW-1185">Reference proteome</keyword>
<dbReference type="STRING" id="1760988.SAMN02949497_1740"/>
<reference evidence="1 2" key="1">
    <citation type="submission" date="2016-12" db="EMBL/GenBank/DDBJ databases">
        <authorList>
            <person name="Song W.-J."/>
            <person name="Kurnit D.M."/>
        </authorList>
    </citation>
    <scope>NUCLEOTIDE SEQUENCE [LARGE SCALE GENOMIC DNA]</scope>
    <source>
        <strain evidence="1 2">175</strain>
    </source>
</reference>
<dbReference type="Proteomes" id="UP000192923">
    <property type="component" value="Unassembled WGS sequence"/>
</dbReference>
<dbReference type="AlphaFoldDB" id="A0A1Y6D367"/>
<evidence type="ECO:0000313" key="2">
    <source>
        <dbReference type="Proteomes" id="UP000192923"/>
    </source>
</evidence>
<evidence type="ECO:0000313" key="1">
    <source>
        <dbReference type="EMBL" id="SMF94425.1"/>
    </source>
</evidence>
<dbReference type="Pfam" id="PF10758">
    <property type="entry name" value="DUF2586"/>
    <property type="match status" value="1"/>
</dbReference>
<sequence>MALGSVSVIAANQQQGEVTAIEKYFLFVGIGPEHVGELVFLNAQSDLDAELGSASSQLKTQVAAAQLNGGENWACIAAPIAESTDWDAAVDLGTGYAKGVEAVVDCRVINGNANRLTQSQNKADALLAATGRRIFFMIAAAAINNDAEDGQSWSDYITDTAAIVTNAVAPRVMIVPLIFPDALGILAGRLCRADVSIADSPMRVATGTILGRSSADLPVDMDGVTYSNAHALALNNARLTVPQVYADQAGVYWSDGQMLDVEGGDFQVVENLRVVDKAARRVRLILISMVADRRLNSSPESIAWATTRLSAPLRAMAKSYVFQGIPFVADIEPPQEGDIAIQWVSRTEVRIYMVVRPFESPKTITAYIVLDLSAPA</sequence>
<dbReference type="OrthoDB" id="5596652at2"/>
<protein>
    <recommendedName>
        <fullName evidence="3">Mu-like prophage tail sheath protein gpL</fullName>
    </recommendedName>
</protein>
<organism evidence="1 2">
    <name type="scientific">Methylomagnum ishizawai</name>
    <dbReference type="NCBI Taxonomy" id="1760988"/>
    <lineage>
        <taxon>Bacteria</taxon>
        <taxon>Pseudomonadati</taxon>
        <taxon>Pseudomonadota</taxon>
        <taxon>Gammaproteobacteria</taxon>
        <taxon>Methylococcales</taxon>
        <taxon>Methylococcaceae</taxon>
        <taxon>Methylomagnum</taxon>
    </lineage>
</organism>
<gene>
    <name evidence="1" type="ORF">SAMN02949497_1740</name>
</gene>
<name>A0A1Y6D367_9GAMM</name>
<accession>A0A1Y6D367</accession>
<proteinExistence type="predicted"/>
<dbReference type="InterPro" id="IPR019694">
    <property type="entry name" value="Phage_HP1_Orf23"/>
</dbReference>
<evidence type="ECO:0008006" key="3">
    <source>
        <dbReference type="Google" id="ProtNLM"/>
    </source>
</evidence>
<dbReference type="EMBL" id="FXAM01000001">
    <property type="protein sequence ID" value="SMF94425.1"/>
    <property type="molecule type" value="Genomic_DNA"/>
</dbReference>
<dbReference type="RefSeq" id="WP_085211796.1">
    <property type="nucleotide sequence ID" value="NZ_FXAM01000001.1"/>
</dbReference>